<dbReference type="SUPFAM" id="SSF103473">
    <property type="entry name" value="MFS general substrate transporter"/>
    <property type="match status" value="1"/>
</dbReference>
<gene>
    <name evidence="8" type="ORF">WJX75_001533</name>
</gene>
<evidence type="ECO:0000313" key="9">
    <source>
        <dbReference type="Proteomes" id="UP001491310"/>
    </source>
</evidence>
<comment type="caution">
    <text evidence="7">Lacks conserved residue(s) required for the propagation of feature annotation.</text>
</comment>
<accession>A0ABR2Z219</accession>
<feature type="transmembrane region" description="Helical" evidence="7">
    <location>
        <begin position="121"/>
        <end position="142"/>
    </location>
</feature>
<feature type="transmembrane region" description="Helical" evidence="7">
    <location>
        <begin position="59"/>
        <end position="79"/>
    </location>
</feature>
<organism evidence="8 9">
    <name type="scientific">Coccomyxa subellipsoidea</name>
    <dbReference type="NCBI Taxonomy" id="248742"/>
    <lineage>
        <taxon>Eukaryota</taxon>
        <taxon>Viridiplantae</taxon>
        <taxon>Chlorophyta</taxon>
        <taxon>core chlorophytes</taxon>
        <taxon>Trebouxiophyceae</taxon>
        <taxon>Trebouxiophyceae incertae sedis</taxon>
        <taxon>Coccomyxaceae</taxon>
        <taxon>Coccomyxa</taxon>
    </lineage>
</organism>
<feature type="transmembrane region" description="Helical" evidence="7">
    <location>
        <begin position="262"/>
        <end position="284"/>
    </location>
</feature>
<protein>
    <recommendedName>
        <fullName evidence="10">Protein BTN</fullName>
    </recommendedName>
</protein>
<dbReference type="InterPro" id="IPR003492">
    <property type="entry name" value="Battenin_disease_Cln3"/>
</dbReference>
<evidence type="ECO:0000256" key="6">
    <source>
        <dbReference type="ARBA" id="ARBA00023136"/>
    </source>
</evidence>
<keyword evidence="4 7" id="KW-0812">Transmembrane</keyword>
<dbReference type="PANTHER" id="PTHR10981">
    <property type="entry name" value="BATTENIN"/>
    <property type="match status" value="1"/>
</dbReference>
<dbReference type="InterPro" id="IPR036259">
    <property type="entry name" value="MFS_trans_sf"/>
</dbReference>
<feature type="transmembrane region" description="Helical" evidence="7">
    <location>
        <begin position="290"/>
        <end position="314"/>
    </location>
</feature>
<keyword evidence="6 7" id="KW-0472">Membrane</keyword>
<evidence type="ECO:0000256" key="7">
    <source>
        <dbReference type="RuleBase" id="RU361113"/>
    </source>
</evidence>
<keyword evidence="3" id="KW-0813">Transport</keyword>
<dbReference type="Proteomes" id="UP001491310">
    <property type="component" value="Unassembled WGS sequence"/>
</dbReference>
<evidence type="ECO:0000256" key="1">
    <source>
        <dbReference type="ARBA" id="ARBA00004127"/>
    </source>
</evidence>
<evidence type="ECO:0000256" key="2">
    <source>
        <dbReference type="ARBA" id="ARBA00007467"/>
    </source>
</evidence>
<evidence type="ECO:0000256" key="3">
    <source>
        <dbReference type="ARBA" id="ARBA00022448"/>
    </source>
</evidence>
<name>A0ABR2Z219_9CHLO</name>
<dbReference type="PANTHER" id="PTHR10981:SF0">
    <property type="entry name" value="BATTENIN"/>
    <property type="match status" value="1"/>
</dbReference>
<dbReference type="PRINTS" id="PR01315">
    <property type="entry name" value="BATTENIN"/>
</dbReference>
<feature type="transmembrane region" description="Helical" evidence="7">
    <location>
        <begin position="148"/>
        <end position="166"/>
    </location>
</feature>
<evidence type="ECO:0000313" key="8">
    <source>
        <dbReference type="EMBL" id="KAK9918138.1"/>
    </source>
</evidence>
<comment type="caution">
    <text evidence="8">The sequence shown here is derived from an EMBL/GenBank/DDBJ whole genome shotgun (WGS) entry which is preliminary data.</text>
</comment>
<proteinExistence type="inferred from homology"/>
<feature type="transmembrane region" description="Helical" evidence="7">
    <location>
        <begin position="32"/>
        <end position="52"/>
    </location>
</feature>
<dbReference type="Gene3D" id="1.20.1250.20">
    <property type="entry name" value="MFS general substrate transporter like domains"/>
    <property type="match status" value="1"/>
</dbReference>
<comment type="similarity">
    <text evidence="2 7">Belongs to the battenin family.</text>
</comment>
<keyword evidence="5 7" id="KW-1133">Transmembrane helix</keyword>
<sequence>MAAFWLLGLINNSAYVIMIAGANDISDGSVGLVYFCAIFPTLLVKLTGPYWFHYTSYTARMWLIAILMGCAYTTVAFSSRRSLQLLGVVFSALQGGLGEASCLAMCTFFDSRAAITFWSSGTGFAGVAGYTWVGILHVLLGFSFKKTLLIANTTALGWLAVYYILLQPQTRSKRRTEDVAATHRMHWRERYQRTLDLWPYMVPLTLVYFAEYVMQSGTWTAIGFPPGDAPARHQFYEASNWCYQVGVFISRSSGLLYQADRAVLWVMPALQMGLLFFFVAVAILHFWYNWWLLVPCFVTGLLGGAVYVNAFTLLSREVEPRLREFSLAAASLADSVGIALADICGVLIQGCLFKANGLAGADFTC</sequence>
<evidence type="ECO:0000256" key="4">
    <source>
        <dbReference type="ARBA" id="ARBA00022692"/>
    </source>
</evidence>
<dbReference type="Pfam" id="PF02487">
    <property type="entry name" value="CLN3"/>
    <property type="match status" value="2"/>
</dbReference>
<evidence type="ECO:0000256" key="5">
    <source>
        <dbReference type="ARBA" id="ARBA00022989"/>
    </source>
</evidence>
<comment type="subcellular location">
    <subcellularLocation>
        <location evidence="1">Endomembrane system</location>
        <topology evidence="1">Multi-pass membrane protein</topology>
    </subcellularLocation>
</comment>
<evidence type="ECO:0008006" key="10">
    <source>
        <dbReference type="Google" id="ProtNLM"/>
    </source>
</evidence>
<reference evidence="8 9" key="1">
    <citation type="journal article" date="2024" name="Nat. Commun.">
        <title>Phylogenomics reveals the evolutionary origins of lichenization in chlorophyte algae.</title>
        <authorList>
            <person name="Puginier C."/>
            <person name="Libourel C."/>
            <person name="Otte J."/>
            <person name="Skaloud P."/>
            <person name="Haon M."/>
            <person name="Grisel S."/>
            <person name="Petersen M."/>
            <person name="Berrin J.G."/>
            <person name="Delaux P.M."/>
            <person name="Dal Grande F."/>
            <person name="Keller J."/>
        </authorList>
    </citation>
    <scope>NUCLEOTIDE SEQUENCE [LARGE SCALE GENOMIC DNA]</scope>
    <source>
        <strain evidence="8 9">SAG 216-7</strain>
    </source>
</reference>
<keyword evidence="9" id="KW-1185">Reference proteome</keyword>
<dbReference type="EMBL" id="JALJOT010000001">
    <property type="protein sequence ID" value="KAK9918138.1"/>
    <property type="molecule type" value="Genomic_DNA"/>
</dbReference>